<name>A0A8K0USB1_9AGAR</name>
<keyword evidence="2" id="KW-1133">Transmembrane helix</keyword>
<organism evidence="3 4">
    <name type="scientific">Cristinia sonorae</name>
    <dbReference type="NCBI Taxonomy" id="1940300"/>
    <lineage>
        <taxon>Eukaryota</taxon>
        <taxon>Fungi</taxon>
        <taxon>Dikarya</taxon>
        <taxon>Basidiomycota</taxon>
        <taxon>Agaricomycotina</taxon>
        <taxon>Agaricomycetes</taxon>
        <taxon>Agaricomycetidae</taxon>
        <taxon>Agaricales</taxon>
        <taxon>Pleurotineae</taxon>
        <taxon>Stephanosporaceae</taxon>
        <taxon>Cristinia</taxon>
    </lineage>
</organism>
<feature type="region of interest" description="Disordered" evidence="1">
    <location>
        <begin position="214"/>
        <end position="258"/>
    </location>
</feature>
<feature type="compositionally biased region" description="Polar residues" evidence="1">
    <location>
        <begin position="508"/>
        <end position="519"/>
    </location>
</feature>
<feature type="transmembrane region" description="Helical" evidence="2">
    <location>
        <begin position="35"/>
        <end position="54"/>
    </location>
</feature>
<evidence type="ECO:0000313" key="3">
    <source>
        <dbReference type="EMBL" id="KAH8102716.1"/>
    </source>
</evidence>
<reference evidence="3" key="1">
    <citation type="journal article" date="2021" name="New Phytol.">
        <title>Evolutionary innovations through gain and loss of genes in the ectomycorrhizal Boletales.</title>
        <authorList>
            <person name="Wu G."/>
            <person name="Miyauchi S."/>
            <person name="Morin E."/>
            <person name="Kuo A."/>
            <person name="Drula E."/>
            <person name="Varga T."/>
            <person name="Kohler A."/>
            <person name="Feng B."/>
            <person name="Cao Y."/>
            <person name="Lipzen A."/>
            <person name="Daum C."/>
            <person name="Hundley H."/>
            <person name="Pangilinan J."/>
            <person name="Johnson J."/>
            <person name="Barry K."/>
            <person name="LaButti K."/>
            <person name="Ng V."/>
            <person name="Ahrendt S."/>
            <person name="Min B."/>
            <person name="Choi I.G."/>
            <person name="Park H."/>
            <person name="Plett J.M."/>
            <person name="Magnuson J."/>
            <person name="Spatafora J.W."/>
            <person name="Nagy L.G."/>
            <person name="Henrissat B."/>
            <person name="Grigoriev I.V."/>
            <person name="Yang Z.L."/>
            <person name="Xu J."/>
            <person name="Martin F.M."/>
        </authorList>
    </citation>
    <scope>NUCLEOTIDE SEQUENCE</scope>
    <source>
        <strain evidence="3">KKN 215</strain>
    </source>
</reference>
<protein>
    <submittedName>
        <fullName evidence="3">Uncharacterized protein</fullName>
    </submittedName>
</protein>
<dbReference type="OrthoDB" id="2758521at2759"/>
<keyword evidence="2" id="KW-0812">Transmembrane</keyword>
<dbReference type="Proteomes" id="UP000813824">
    <property type="component" value="Unassembled WGS sequence"/>
</dbReference>
<dbReference type="AlphaFoldDB" id="A0A8K0USB1"/>
<feature type="compositionally biased region" description="Low complexity" evidence="1">
    <location>
        <begin position="222"/>
        <end position="247"/>
    </location>
</feature>
<feature type="compositionally biased region" description="Basic and acidic residues" evidence="1">
    <location>
        <begin position="458"/>
        <end position="468"/>
    </location>
</feature>
<proteinExistence type="predicted"/>
<dbReference type="EMBL" id="JAEVFJ010000009">
    <property type="protein sequence ID" value="KAH8102716.1"/>
    <property type="molecule type" value="Genomic_DNA"/>
</dbReference>
<evidence type="ECO:0000256" key="1">
    <source>
        <dbReference type="SAM" id="MobiDB-lite"/>
    </source>
</evidence>
<feature type="region of interest" description="Disordered" evidence="1">
    <location>
        <begin position="507"/>
        <end position="530"/>
    </location>
</feature>
<sequence length="530" mass="58302">MDSLHLRLLVLLRERYNPLLTFLRRTHPTIQPKGLVTRMLLLLTLVLWVVYLVSPTSGRLVNHTIDDENGDEVTGQKILYLSKWNQGNVCDMCATKLNESMVYDGTWHDVTYIPSRDSPMQFSFTFTGVAVYLFFVGDALHATNVDILLDGQQVGSFNRPQNQNEFEYNLPGFVSDSLPNQEHNIFVTTTGSDDDLVLFDYAIYTVDESLNTAPLPSLPQLTSSDQATQSSPTSTQPTATSTPQNQSDPSKIPLTAFSDTTPSTRILSETSQALGTPAIGATPNVVQPLSGGGIQDQDGHHLDAKIVAGGVAGVVGVLFILLFLWALHRRRRQQQRRLSPIAVTSGKQLRSEDSPVLTGDTKGDGEGLDASESMLVSNLEDTVSVFSPPENDETAALRHQLQICHSELESLRTRSARSSRATFGGGTPLTRRRTMSRAVISLDSKLTQWREQVAEVSDQGREAQDQRDLQNPTRQSPVLDGIQRELQILRTEIEDLRSCVQLEPLPGYTTSSNAASSPTVVLDPPPRALL</sequence>
<evidence type="ECO:0000313" key="4">
    <source>
        <dbReference type="Proteomes" id="UP000813824"/>
    </source>
</evidence>
<keyword evidence="2" id="KW-0472">Membrane</keyword>
<evidence type="ECO:0000256" key="2">
    <source>
        <dbReference type="SAM" id="Phobius"/>
    </source>
</evidence>
<feature type="region of interest" description="Disordered" evidence="1">
    <location>
        <begin position="335"/>
        <end position="366"/>
    </location>
</feature>
<feature type="region of interest" description="Disordered" evidence="1">
    <location>
        <begin position="456"/>
        <end position="478"/>
    </location>
</feature>
<keyword evidence="4" id="KW-1185">Reference proteome</keyword>
<gene>
    <name evidence="3" type="ORF">BXZ70DRAFT_802161</name>
</gene>
<comment type="caution">
    <text evidence="3">The sequence shown here is derived from an EMBL/GenBank/DDBJ whole genome shotgun (WGS) entry which is preliminary data.</text>
</comment>
<accession>A0A8K0USB1</accession>
<feature type="transmembrane region" description="Helical" evidence="2">
    <location>
        <begin position="306"/>
        <end position="327"/>
    </location>
</feature>
<dbReference type="Gene3D" id="2.60.120.260">
    <property type="entry name" value="Galactose-binding domain-like"/>
    <property type="match status" value="1"/>
</dbReference>